<evidence type="ECO:0000256" key="2">
    <source>
        <dbReference type="ARBA" id="ARBA00022723"/>
    </source>
</evidence>
<comment type="similarity">
    <text evidence="1">Belongs to the UPF0587 family.</text>
</comment>
<evidence type="ECO:0000313" key="4">
    <source>
        <dbReference type="EMBL" id="KAK7790340.1"/>
    </source>
</evidence>
<proteinExistence type="inferred from homology"/>
<sequence length="158" mass="17987">MVKIALQFKAELENLEKLYVDPETFTWWLQLVCTNCREGTGKVHDVSLTHQIPCKIGHGHVHYSAKCKFCSKEQTIEIIPDSIKPYVKGDPLTKVVVFECRGVEPSQFEPRDGWIAKAENSSLVFNDIDLKEGDWAEYDEKAQEPVGIDSIESNFVRS</sequence>
<keyword evidence="3" id="KW-0862">Zinc</keyword>
<name>A0AAN9YUY8_9ORTH</name>
<dbReference type="PANTHER" id="PTHR12857:SF0">
    <property type="entry name" value="CXXC MOTIF CONTAINING ZINC BINDING PROTEIN"/>
    <property type="match status" value="1"/>
</dbReference>
<keyword evidence="2" id="KW-0479">Metal-binding</keyword>
<protein>
    <submittedName>
        <fullName evidence="4">Uncharacterized protein</fullName>
    </submittedName>
</protein>
<reference evidence="4 5" key="1">
    <citation type="submission" date="2024-03" db="EMBL/GenBank/DDBJ databases">
        <title>The genome assembly and annotation of the cricket Gryllus longicercus Weissman &amp; Gray.</title>
        <authorList>
            <person name="Szrajer S."/>
            <person name="Gray D."/>
            <person name="Ylla G."/>
        </authorList>
    </citation>
    <scope>NUCLEOTIDE SEQUENCE [LARGE SCALE GENOMIC DNA]</scope>
    <source>
        <strain evidence="4">DAG 2021-001</strain>
        <tissue evidence="4">Whole body minus gut</tissue>
    </source>
</reference>
<dbReference type="PANTHER" id="PTHR12857">
    <property type="entry name" value="CXXC MOTIF CONTAINING ZINC BINDING PROTEIN"/>
    <property type="match status" value="1"/>
</dbReference>
<dbReference type="Proteomes" id="UP001378592">
    <property type="component" value="Unassembled WGS sequence"/>
</dbReference>
<dbReference type="InterPro" id="IPR008584">
    <property type="entry name" value="CXXC_Zn-binding_euk"/>
</dbReference>
<dbReference type="AlphaFoldDB" id="A0AAN9YUY8"/>
<dbReference type="EMBL" id="JAZDUA010000642">
    <property type="protein sequence ID" value="KAK7790340.1"/>
    <property type="molecule type" value="Genomic_DNA"/>
</dbReference>
<accession>A0AAN9YUY8</accession>
<dbReference type="Pfam" id="PF05907">
    <property type="entry name" value="CXXC_Zn-b_euk"/>
    <property type="match status" value="1"/>
</dbReference>
<evidence type="ECO:0000256" key="1">
    <source>
        <dbReference type="ARBA" id="ARBA00007818"/>
    </source>
</evidence>
<comment type="caution">
    <text evidence="4">The sequence shown here is derived from an EMBL/GenBank/DDBJ whole genome shotgun (WGS) entry which is preliminary data.</text>
</comment>
<organism evidence="4 5">
    <name type="scientific">Gryllus longicercus</name>
    <dbReference type="NCBI Taxonomy" id="2509291"/>
    <lineage>
        <taxon>Eukaryota</taxon>
        <taxon>Metazoa</taxon>
        <taxon>Ecdysozoa</taxon>
        <taxon>Arthropoda</taxon>
        <taxon>Hexapoda</taxon>
        <taxon>Insecta</taxon>
        <taxon>Pterygota</taxon>
        <taxon>Neoptera</taxon>
        <taxon>Polyneoptera</taxon>
        <taxon>Orthoptera</taxon>
        <taxon>Ensifera</taxon>
        <taxon>Gryllidea</taxon>
        <taxon>Grylloidea</taxon>
        <taxon>Gryllidae</taxon>
        <taxon>Gryllinae</taxon>
        <taxon>Gryllus</taxon>
    </lineage>
</organism>
<dbReference type="GO" id="GO:0008270">
    <property type="term" value="F:zinc ion binding"/>
    <property type="evidence" value="ECO:0007669"/>
    <property type="project" value="TreeGrafter"/>
</dbReference>
<evidence type="ECO:0000313" key="5">
    <source>
        <dbReference type="Proteomes" id="UP001378592"/>
    </source>
</evidence>
<dbReference type="SUPFAM" id="SSF141678">
    <property type="entry name" value="MAL13P1.257-like"/>
    <property type="match status" value="1"/>
</dbReference>
<keyword evidence="5" id="KW-1185">Reference proteome</keyword>
<evidence type="ECO:0000256" key="3">
    <source>
        <dbReference type="ARBA" id="ARBA00022833"/>
    </source>
</evidence>
<gene>
    <name evidence="4" type="ORF">R5R35_003688</name>
</gene>